<proteinExistence type="predicted"/>
<keyword evidence="3" id="KW-1185">Reference proteome</keyword>
<comment type="caution">
    <text evidence="2">The sequence shown here is derived from an EMBL/GenBank/DDBJ whole genome shotgun (WGS) entry which is preliminary data.</text>
</comment>
<organism evidence="2 3">
    <name type="scientific">Streptomyces curacoi</name>
    <dbReference type="NCBI Taxonomy" id="146536"/>
    <lineage>
        <taxon>Bacteria</taxon>
        <taxon>Bacillati</taxon>
        <taxon>Actinomycetota</taxon>
        <taxon>Actinomycetes</taxon>
        <taxon>Kitasatosporales</taxon>
        <taxon>Streptomycetaceae</taxon>
        <taxon>Streptomyces</taxon>
    </lineage>
</organism>
<dbReference type="OrthoDB" id="4939521at2"/>
<evidence type="ECO:0000259" key="1">
    <source>
        <dbReference type="Pfam" id="PF26348"/>
    </source>
</evidence>
<gene>
    <name evidence="2" type="ORF">AQI70_33525</name>
</gene>
<dbReference type="AlphaFoldDB" id="A0A117NWW9"/>
<dbReference type="EMBL" id="LMWJ01000030">
    <property type="protein sequence ID" value="KUM68920.1"/>
    <property type="molecule type" value="Genomic_DNA"/>
</dbReference>
<dbReference type="InterPro" id="IPR058712">
    <property type="entry name" value="SRA_ScoMcrA"/>
</dbReference>
<evidence type="ECO:0000313" key="3">
    <source>
        <dbReference type="Proteomes" id="UP000054024"/>
    </source>
</evidence>
<feature type="domain" description="ScoMcrA-like SRA" evidence="1">
    <location>
        <begin position="14"/>
        <end position="157"/>
    </location>
</feature>
<dbReference type="Pfam" id="PF26348">
    <property type="entry name" value="SRA_ScoMcrA"/>
    <property type="match status" value="1"/>
</dbReference>
<accession>A0A117NWW9</accession>
<name>A0A117NWW9_9ACTN</name>
<reference evidence="2 3" key="1">
    <citation type="submission" date="2015-10" db="EMBL/GenBank/DDBJ databases">
        <title>Draft genome sequence of Streptomyces curacoi DSM 40107, type strain for the species Streptomyces curacoi.</title>
        <authorList>
            <person name="Ruckert C."/>
            <person name="Winkler A."/>
            <person name="Kalinowski J."/>
            <person name="Kampfer P."/>
            <person name="Glaeser S."/>
        </authorList>
    </citation>
    <scope>NUCLEOTIDE SEQUENCE [LARGE SCALE GENOMIC DNA]</scope>
    <source>
        <strain evidence="2 3">DSM 40107</strain>
    </source>
</reference>
<sequence>MTTPRTGFQPGEILTRDEIHPVLGGSGYAGICPAVEKQNVLIFSDSEVGKRYGYRDGWLAEDDDLGPVFTYTGTGKQDDQALKGGNIAILKHAEMGRTLHLFIAVGKVPGTDKKTHKYIGQFKVDERKPYETRVATDEQRKVRNVIVFRLRPIGPYIRTASDTLQLASTPRSLFSQTAGRFARSVRRQRRQLQPQTNIDHVEATRDDLADAFEDHKVAQGETIGQLELEMRNTADRLTCGLYSQTNNTVYEPTGSTASESIAQAITQLLLARHYLRDLEPDQPLHLMLLTPALPREDLRGLLIEHGIGIVYRTDSGGFAEFTTSSAPPGSAPRSFRCLDCPVSAA</sequence>
<dbReference type="STRING" id="146536.AQI70_33525"/>
<dbReference type="Proteomes" id="UP000054024">
    <property type="component" value="Unassembled WGS sequence"/>
</dbReference>
<evidence type="ECO:0000313" key="2">
    <source>
        <dbReference type="EMBL" id="KUM68920.1"/>
    </source>
</evidence>
<protein>
    <recommendedName>
        <fullName evidence="1">ScoMcrA-like SRA domain-containing protein</fullName>
    </recommendedName>
</protein>
<dbReference type="RefSeq" id="WP_062156208.1">
    <property type="nucleotide sequence ID" value="NZ_KQ947995.1"/>
</dbReference>